<dbReference type="InterPro" id="IPR017674">
    <property type="entry name" value="Methan_mark_11"/>
</dbReference>
<reference evidence="2" key="1">
    <citation type="submission" date="2020-10" db="EMBL/GenBank/DDBJ databases">
        <authorList>
            <person name="Hahn C.J."/>
            <person name="Laso-Perez R."/>
            <person name="Vulcano F."/>
            <person name="Vaziourakis K.-M."/>
            <person name="Stokke R."/>
            <person name="Steen I.H."/>
            <person name="Teske A."/>
            <person name="Boetius A."/>
            <person name="Liebeke M."/>
            <person name="Amann R."/>
            <person name="Knittel K."/>
        </authorList>
    </citation>
    <scope>NUCLEOTIDE SEQUENCE</scope>
    <source>
        <strain evidence="2">Gfbio:e3339647-f889-4370-9287-4fb5cb688e4c:AG393N10_GoMArc1</strain>
    </source>
</reference>
<organism evidence="2 3">
    <name type="scientific">Candidatus Argoarchaeum ethanivorans</name>
    <dbReference type="NCBI Taxonomy" id="2608793"/>
    <lineage>
        <taxon>Archaea</taxon>
        <taxon>Methanobacteriati</taxon>
        <taxon>Methanobacteriota</taxon>
        <taxon>Stenosarchaea group</taxon>
        <taxon>Methanomicrobia</taxon>
        <taxon>Methanosarcinales</taxon>
        <taxon>Methanosarcinales incertae sedis</taxon>
        <taxon>GOM Arc I cluster</taxon>
        <taxon>Candidatus Argoarchaeum</taxon>
    </lineage>
</organism>
<feature type="domain" description="TiaS-like TCKD" evidence="1">
    <location>
        <begin position="144"/>
        <end position="202"/>
    </location>
</feature>
<evidence type="ECO:0000313" key="2">
    <source>
        <dbReference type="EMBL" id="CAD6491132.1"/>
    </source>
</evidence>
<dbReference type="Pfam" id="PF22641">
    <property type="entry name" value="TiaS_TCKD"/>
    <property type="match status" value="1"/>
</dbReference>
<dbReference type="Proteomes" id="UP000637195">
    <property type="component" value="Unassembled WGS sequence"/>
</dbReference>
<evidence type="ECO:0000259" key="1">
    <source>
        <dbReference type="Pfam" id="PF22641"/>
    </source>
</evidence>
<accession>A0A811T642</accession>
<dbReference type="PANTHER" id="PTHR40705">
    <property type="entry name" value="TRNA(ILE2) 2-AGMATINYLCYTIDINE SYNTHETASE TIAS"/>
    <property type="match status" value="1"/>
</dbReference>
<dbReference type="Gene3D" id="3.30.70.2200">
    <property type="match status" value="1"/>
</dbReference>
<dbReference type="InterPro" id="IPR053870">
    <property type="entry name" value="TiaS-like_TCKD"/>
</dbReference>
<sequence>MTLNSPYAVTYKGIYAIANEQNTLVELIEESQCYGASAWARYHISKGPLVVSSCSIGSTMRYLLNVEETDFKLVGSRQAAGIKKVVINNNEIEITFSGLGGGGVGATVTRAHSPGVLSYDITESGGGKEAHGTIILPRRERILIGIDDTDSKDVGATWALANNIALELNSMDAAYISHTLVQLYPVEERTQNCVSTVIEFACTTNQAANNLLKQFKQLLQKYSVSSQTGMAAYTGFNPDALTNYSKKVRGEKVTKQDAFETAKKTDTQIYLDGNGIIGAIAAIPWYRQPDESIKSPHL</sequence>
<comment type="caution">
    <text evidence="2">The sequence shown here is derived from an EMBL/GenBank/DDBJ whole genome shotgun (WGS) entry which is preliminary data.</text>
</comment>
<evidence type="ECO:0000313" key="3">
    <source>
        <dbReference type="Proteomes" id="UP000637195"/>
    </source>
</evidence>
<name>A0A811T642_9EURY</name>
<dbReference type="PANTHER" id="PTHR40705:SF2">
    <property type="entry name" value="DUF1743 DOMAIN-CONTAINING PROTEIN"/>
    <property type="match status" value="1"/>
</dbReference>
<dbReference type="AlphaFoldDB" id="A0A811T642"/>
<gene>
    <name evidence="2" type="ORF">ANIMEMIM_00085</name>
</gene>
<protein>
    <recommendedName>
        <fullName evidence="1">TiaS-like TCKD domain-containing protein</fullName>
    </recommendedName>
</protein>
<proteinExistence type="predicted"/>
<dbReference type="EMBL" id="CAJHIM010000003">
    <property type="protein sequence ID" value="CAD6491132.1"/>
    <property type="molecule type" value="Genomic_DNA"/>
</dbReference>
<dbReference type="NCBIfam" id="TIGR03280">
    <property type="entry name" value="methan_mark_11"/>
    <property type="match status" value="1"/>
</dbReference>